<evidence type="ECO:0000256" key="12">
    <source>
        <dbReference type="SAM" id="Phobius"/>
    </source>
</evidence>
<evidence type="ECO:0000256" key="6">
    <source>
        <dbReference type="ARBA" id="ARBA00022792"/>
    </source>
</evidence>
<dbReference type="GO" id="GO:0005743">
    <property type="term" value="C:mitochondrial inner membrane"/>
    <property type="evidence" value="ECO:0007669"/>
    <property type="project" value="UniProtKB-SubCell"/>
</dbReference>
<comment type="subcellular location">
    <subcellularLocation>
        <location evidence="1">Mitochondrion inner membrane</location>
        <topology evidence="1">Multi-pass membrane protein</topology>
    </subcellularLocation>
</comment>
<keyword evidence="6" id="KW-0999">Mitochondrion inner membrane</keyword>
<dbReference type="PANTHER" id="PTHR46131:SF1">
    <property type="entry name" value="SD08549P"/>
    <property type="match status" value="1"/>
</dbReference>
<keyword evidence="14" id="KW-1185">Reference proteome</keyword>
<dbReference type="EMBL" id="CAJGYM010000022">
    <property type="protein sequence ID" value="CAD6191633.1"/>
    <property type="molecule type" value="Genomic_DNA"/>
</dbReference>
<evidence type="ECO:0000256" key="2">
    <source>
        <dbReference type="ARBA" id="ARBA00006375"/>
    </source>
</evidence>
<feature type="repeat" description="Solcar" evidence="10">
    <location>
        <begin position="8"/>
        <end position="88"/>
    </location>
</feature>
<comment type="caution">
    <text evidence="13">The sequence shown here is derived from an EMBL/GenBank/DDBJ whole genome shotgun (WGS) entry which is preliminary data.</text>
</comment>
<keyword evidence="8" id="KW-0496">Mitochondrion</keyword>
<dbReference type="InterPro" id="IPR023395">
    <property type="entry name" value="MCP_dom_sf"/>
</dbReference>
<keyword evidence="3 11" id="KW-0813">Transport</keyword>
<evidence type="ECO:0000256" key="8">
    <source>
        <dbReference type="ARBA" id="ARBA00023128"/>
    </source>
</evidence>
<organism evidence="13 14">
    <name type="scientific">Caenorhabditis auriculariae</name>
    <dbReference type="NCBI Taxonomy" id="2777116"/>
    <lineage>
        <taxon>Eukaryota</taxon>
        <taxon>Metazoa</taxon>
        <taxon>Ecdysozoa</taxon>
        <taxon>Nematoda</taxon>
        <taxon>Chromadorea</taxon>
        <taxon>Rhabditida</taxon>
        <taxon>Rhabditina</taxon>
        <taxon>Rhabditomorpha</taxon>
        <taxon>Rhabditoidea</taxon>
        <taxon>Rhabditidae</taxon>
        <taxon>Peloderinae</taxon>
        <taxon>Caenorhabditis</taxon>
    </lineage>
</organism>
<protein>
    <recommendedName>
        <fullName evidence="15">Solute carrier family 25 member 51</fullName>
    </recommendedName>
</protein>
<evidence type="ECO:0000313" key="13">
    <source>
        <dbReference type="EMBL" id="CAD6191633.1"/>
    </source>
</evidence>
<evidence type="ECO:0000313" key="14">
    <source>
        <dbReference type="Proteomes" id="UP000835052"/>
    </source>
</evidence>
<keyword evidence="4 10" id="KW-0812">Transmembrane</keyword>
<reference evidence="13" key="1">
    <citation type="submission" date="2020-10" db="EMBL/GenBank/DDBJ databases">
        <authorList>
            <person name="Kikuchi T."/>
        </authorList>
    </citation>
    <scope>NUCLEOTIDE SEQUENCE</scope>
    <source>
        <strain evidence="13">NKZ352</strain>
    </source>
</reference>
<name>A0A8S1H7M0_9PELO</name>
<dbReference type="InterPro" id="IPR018108">
    <property type="entry name" value="MCP_transmembrane"/>
</dbReference>
<dbReference type="PANTHER" id="PTHR46131">
    <property type="entry name" value="SD08549P"/>
    <property type="match status" value="1"/>
</dbReference>
<keyword evidence="9 10" id="KW-0472">Membrane</keyword>
<evidence type="ECO:0000256" key="9">
    <source>
        <dbReference type="ARBA" id="ARBA00023136"/>
    </source>
</evidence>
<sequence length="290" mass="32648">MAQLPAEKRKHLDFFCGWGAGCIETCLLYPTNKIIFRQQLHGFSAKAAALQIKNEGVVLLYRGLLPPLLMRTTSRALMFGLFDEFQSILQCPRAPPHSTFSLCHAQAAFLAGVVEATLCPLERIQCILQTSAYNNRFKNTLDVVKELRPYGFREYYRGYSVVVVRNALSNSMFFTLRDPLKKIITESARDSNLSKNVVGAMGDFFAGAILGAMISTIFFPVGVVKTNMQSKYGVPFENPFRVFRQLIVKRDDSLRGIYHGVYLNFTRSMLTWGITNTAYGVLRKLIVGDD</sequence>
<proteinExistence type="inferred from homology"/>
<evidence type="ECO:0000256" key="4">
    <source>
        <dbReference type="ARBA" id="ARBA00022692"/>
    </source>
</evidence>
<dbReference type="AlphaFoldDB" id="A0A8S1H7M0"/>
<accession>A0A8S1H7M0</accession>
<evidence type="ECO:0000256" key="10">
    <source>
        <dbReference type="PROSITE-ProRule" id="PRU00282"/>
    </source>
</evidence>
<gene>
    <name evidence="13" type="ORF">CAUJ_LOCUS7552</name>
</gene>
<dbReference type="GO" id="GO:0051724">
    <property type="term" value="F:NAD transmembrane transporter activity"/>
    <property type="evidence" value="ECO:0007669"/>
    <property type="project" value="TreeGrafter"/>
</dbReference>
<evidence type="ECO:0000256" key="11">
    <source>
        <dbReference type="RuleBase" id="RU000488"/>
    </source>
</evidence>
<keyword evidence="7 12" id="KW-1133">Transmembrane helix</keyword>
<feature type="transmembrane region" description="Helical" evidence="12">
    <location>
        <begin position="204"/>
        <end position="224"/>
    </location>
</feature>
<dbReference type="Gene3D" id="1.50.40.10">
    <property type="entry name" value="Mitochondrial carrier domain"/>
    <property type="match status" value="1"/>
</dbReference>
<dbReference type="Proteomes" id="UP000835052">
    <property type="component" value="Unassembled WGS sequence"/>
</dbReference>
<comment type="similarity">
    <text evidence="2 11">Belongs to the mitochondrial carrier (TC 2.A.29) family.</text>
</comment>
<dbReference type="SUPFAM" id="SSF103506">
    <property type="entry name" value="Mitochondrial carrier"/>
    <property type="match status" value="1"/>
</dbReference>
<dbReference type="OrthoDB" id="2139348at2759"/>
<dbReference type="InterPro" id="IPR052465">
    <property type="entry name" value="Mito_NAD+_Carrier"/>
</dbReference>
<keyword evidence="5" id="KW-0677">Repeat</keyword>
<feature type="repeat" description="Solcar" evidence="10">
    <location>
        <begin position="198"/>
        <end position="285"/>
    </location>
</feature>
<evidence type="ECO:0000256" key="3">
    <source>
        <dbReference type="ARBA" id="ARBA00022448"/>
    </source>
</evidence>
<dbReference type="PROSITE" id="PS50920">
    <property type="entry name" value="SOLCAR"/>
    <property type="match status" value="3"/>
</dbReference>
<evidence type="ECO:0008006" key="15">
    <source>
        <dbReference type="Google" id="ProtNLM"/>
    </source>
</evidence>
<evidence type="ECO:0000256" key="5">
    <source>
        <dbReference type="ARBA" id="ARBA00022737"/>
    </source>
</evidence>
<evidence type="ECO:0000256" key="1">
    <source>
        <dbReference type="ARBA" id="ARBA00004448"/>
    </source>
</evidence>
<evidence type="ECO:0000256" key="7">
    <source>
        <dbReference type="ARBA" id="ARBA00022989"/>
    </source>
</evidence>
<dbReference type="Pfam" id="PF00153">
    <property type="entry name" value="Mito_carr"/>
    <property type="match status" value="3"/>
</dbReference>
<feature type="repeat" description="Solcar" evidence="10">
    <location>
        <begin position="99"/>
        <end position="183"/>
    </location>
</feature>